<evidence type="ECO:0000313" key="7">
    <source>
        <dbReference type="Proteomes" id="UP000182769"/>
    </source>
</evidence>
<dbReference type="Gene3D" id="3.40.50.300">
    <property type="entry name" value="P-loop containing nucleotide triphosphate hydrolases"/>
    <property type="match status" value="2"/>
</dbReference>
<dbReference type="InterPro" id="IPR027417">
    <property type="entry name" value="P-loop_NTPase"/>
</dbReference>
<dbReference type="OrthoDB" id="9776369at2"/>
<proteinExistence type="predicted"/>
<name>A0A0K6IJ00_9GAMM</name>
<protein>
    <submittedName>
        <fullName evidence="6">ATPase components of ABC transporters with duplicated ATPase domains</fullName>
    </submittedName>
</protein>
<keyword evidence="7" id="KW-1185">Reference proteome</keyword>
<accession>A0A0K6IJ00</accession>
<dbReference type="GO" id="GO:0005524">
    <property type="term" value="F:ATP binding"/>
    <property type="evidence" value="ECO:0007669"/>
    <property type="project" value="UniProtKB-KW"/>
</dbReference>
<dbReference type="PROSITE" id="PS50893">
    <property type="entry name" value="ABC_TRANSPORTER_2"/>
    <property type="match status" value="1"/>
</dbReference>
<organism evidence="6 7">
    <name type="scientific">Marinomonas fungiae</name>
    <dbReference type="NCBI Taxonomy" id="1137284"/>
    <lineage>
        <taxon>Bacteria</taxon>
        <taxon>Pseudomonadati</taxon>
        <taxon>Pseudomonadota</taxon>
        <taxon>Gammaproteobacteria</taxon>
        <taxon>Oceanospirillales</taxon>
        <taxon>Oceanospirillaceae</taxon>
        <taxon>Marinomonas</taxon>
    </lineage>
</organism>
<dbReference type="PANTHER" id="PTHR19211:SF6">
    <property type="entry name" value="BLL7188 PROTEIN"/>
    <property type="match status" value="1"/>
</dbReference>
<evidence type="ECO:0000256" key="2">
    <source>
        <dbReference type="ARBA" id="ARBA00022741"/>
    </source>
</evidence>
<dbReference type="PANTHER" id="PTHR19211">
    <property type="entry name" value="ATP-BINDING TRANSPORT PROTEIN-RELATED"/>
    <property type="match status" value="1"/>
</dbReference>
<reference evidence="7" key="1">
    <citation type="submission" date="2015-08" db="EMBL/GenBank/DDBJ databases">
        <authorList>
            <person name="Varghese N."/>
        </authorList>
    </citation>
    <scope>NUCLEOTIDE SEQUENCE [LARGE SCALE GENOMIC DNA]</scope>
    <source>
        <strain evidence="7">JCM 18476</strain>
    </source>
</reference>
<keyword evidence="2" id="KW-0547">Nucleotide-binding</keyword>
<evidence type="ECO:0000256" key="3">
    <source>
        <dbReference type="ARBA" id="ARBA00022840"/>
    </source>
</evidence>
<evidence type="ECO:0000256" key="4">
    <source>
        <dbReference type="SAM" id="MobiDB-lite"/>
    </source>
</evidence>
<sequence>MLVISNLSYALPNGDALFSNLSFSCSQSDRISAVIGRNGIGKSTLLQCIANQMSGVNICGTIQTYQQISVDEVHDLRVIDALGLGQYFDALNRVENGTLFNTDIDLLEHHWDVIERAKQWLKEANLPLELTQPLQQLSGGQRAKTRLVGLLKQAPDVLLLDEPTNHLDQASTQWLIGELQKTNSAVLLVSHDRQLLRSVQRFLVLDEHGITPYNTNFESLRSLLIKQHEDRKNAILDAKNRLKKERQAQQAREQKAEQRQRKGEAKRQTGSQSKLLLDRKKDKAQVHNGAQKRLAEQRHQSLTANLHQHQSQQTNVCHLKLSLSSQPKGKHRVLDIIEGILPYGDRTPITLSLDRGERLRLEGPNGSGKSTLIQCIQGELQLSSGHLILHGKTLYLDQHLSILDQFSSTFELFQQLLPELGPSTVRTFLGTIGLRGDHVFLPCCQLSGGERMKAAVLLISLLSSEALLILDETDNHLDLDSQDQLAAILEGYQGALIFASHQENWIRTDKVIQLSTS</sequence>
<dbReference type="SMART" id="SM00382">
    <property type="entry name" value="AAA"/>
    <property type="match status" value="2"/>
</dbReference>
<dbReference type="SUPFAM" id="SSF52540">
    <property type="entry name" value="P-loop containing nucleoside triphosphate hydrolases"/>
    <property type="match status" value="2"/>
</dbReference>
<feature type="compositionally biased region" description="Basic and acidic residues" evidence="4">
    <location>
        <begin position="276"/>
        <end position="285"/>
    </location>
</feature>
<keyword evidence="3" id="KW-0067">ATP-binding</keyword>
<feature type="compositionally biased region" description="Basic and acidic residues" evidence="4">
    <location>
        <begin position="252"/>
        <end position="267"/>
    </location>
</feature>
<dbReference type="InterPro" id="IPR017871">
    <property type="entry name" value="ABC_transporter-like_CS"/>
</dbReference>
<dbReference type="GO" id="GO:0016887">
    <property type="term" value="F:ATP hydrolysis activity"/>
    <property type="evidence" value="ECO:0007669"/>
    <property type="project" value="InterPro"/>
</dbReference>
<dbReference type="AlphaFoldDB" id="A0A0K6IJ00"/>
<dbReference type="PROSITE" id="PS00211">
    <property type="entry name" value="ABC_TRANSPORTER_1"/>
    <property type="match status" value="1"/>
</dbReference>
<gene>
    <name evidence="6" type="ORF">Ga0061065_103167</name>
</gene>
<evidence type="ECO:0000259" key="5">
    <source>
        <dbReference type="PROSITE" id="PS50893"/>
    </source>
</evidence>
<evidence type="ECO:0000256" key="1">
    <source>
        <dbReference type="ARBA" id="ARBA00022737"/>
    </source>
</evidence>
<dbReference type="CDD" id="cd03221">
    <property type="entry name" value="ABCF_EF-3"/>
    <property type="match status" value="1"/>
</dbReference>
<dbReference type="Proteomes" id="UP000182769">
    <property type="component" value="Unassembled WGS sequence"/>
</dbReference>
<evidence type="ECO:0000313" key="6">
    <source>
        <dbReference type="EMBL" id="CUB03317.1"/>
    </source>
</evidence>
<feature type="domain" description="ABC transporter" evidence="5">
    <location>
        <begin position="2"/>
        <end position="232"/>
    </location>
</feature>
<dbReference type="STRING" id="1137284.GCA_001418205_01166"/>
<dbReference type="InterPro" id="IPR003593">
    <property type="entry name" value="AAA+_ATPase"/>
</dbReference>
<dbReference type="InterPro" id="IPR003439">
    <property type="entry name" value="ABC_transporter-like_ATP-bd"/>
</dbReference>
<keyword evidence="1" id="KW-0677">Repeat</keyword>
<dbReference type="EMBL" id="CYHG01000003">
    <property type="protein sequence ID" value="CUB03317.1"/>
    <property type="molecule type" value="Genomic_DNA"/>
</dbReference>
<dbReference type="InterPro" id="IPR050611">
    <property type="entry name" value="ABCF"/>
</dbReference>
<feature type="region of interest" description="Disordered" evidence="4">
    <location>
        <begin position="242"/>
        <end position="304"/>
    </location>
</feature>
<dbReference type="RefSeq" id="WP_055462279.1">
    <property type="nucleotide sequence ID" value="NZ_CYHG01000003.1"/>
</dbReference>
<dbReference type="Pfam" id="PF00005">
    <property type="entry name" value="ABC_tran"/>
    <property type="match status" value="2"/>
</dbReference>